<dbReference type="InterPro" id="IPR017853">
    <property type="entry name" value="GH"/>
</dbReference>
<dbReference type="Gene3D" id="3.20.20.80">
    <property type="entry name" value="Glycosidases"/>
    <property type="match status" value="1"/>
</dbReference>
<comment type="caution">
    <text evidence="2">The sequence shown here is derived from an EMBL/GenBank/DDBJ whole genome shotgun (WGS) entry which is preliminary data.</text>
</comment>
<name>A0A9X2CM31_9FLAO</name>
<dbReference type="AlphaFoldDB" id="A0A9X2CM31"/>
<feature type="domain" description="Glycosyl hydrolase family 13 catalytic" evidence="1">
    <location>
        <begin position="220"/>
        <end position="573"/>
    </location>
</feature>
<keyword evidence="3" id="KW-1185">Reference proteome</keyword>
<dbReference type="PANTHER" id="PTHR10357">
    <property type="entry name" value="ALPHA-AMYLASE FAMILY MEMBER"/>
    <property type="match status" value="1"/>
</dbReference>
<accession>A0A9X2CM31</accession>
<evidence type="ECO:0000313" key="2">
    <source>
        <dbReference type="EMBL" id="MCL6217034.1"/>
    </source>
</evidence>
<protein>
    <submittedName>
        <fullName evidence="2">DUF3459 domain-containing protein</fullName>
    </submittedName>
</protein>
<dbReference type="EMBL" id="JAKHSK010000002">
    <property type="protein sequence ID" value="MCL6217034.1"/>
    <property type="molecule type" value="Genomic_DNA"/>
</dbReference>
<dbReference type="Gene3D" id="2.60.40.1180">
    <property type="entry name" value="Golgi alpha-mannosidase II"/>
    <property type="match status" value="1"/>
</dbReference>
<dbReference type="InterPro" id="IPR013780">
    <property type="entry name" value="Glyco_hydro_b"/>
</dbReference>
<dbReference type="InterPro" id="IPR006047">
    <property type="entry name" value="GH13_cat_dom"/>
</dbReference>
<proteinExistence type="predicted"/>
<dbReference type="SMART" id="SM00642">
    <property type="entry name" value="Aamy"/>
    <property type="match status" value="1"/>
</dbReference>
<dbReference type="SUPFAM" id="SSF51445">
    <property type="entry name" value="(Trans)glycosidases"/>
    <property type="match status" value="1"/>
</dbReference>
<dbReference type="GO" id="GO:0005975">
    <property type="term" value="P:carbohydrate metabolic process"/>
    <property type="evidence" value="ECO:0007669"/>
    <property type="project" value="InterPro"/>
</dbReference>
<dbReference type="SUPFAM" id="SSF51011">
    <property type="entry name" value="Glycosyl hydrolase domain"/>
    <property type="match status" value="1"/>
</dbReference>
<evidence type="ECO:0000313" key="3">
    <source>
        <dbReference type="Proteomes" id="UP001139521"/>
    </source>
</evidence>
<reference evidence="2" key="1">
    <citation type="submission" date="2022-01" db="EMBL/GenBank/DDBJ databases">
        <title>Genome sequencing of Zunongwangia sp. M21534 genome.</title>
        <authorList>
            <person name="Chen Y."/>
            <person name="Dong C."/>
            <person name="Shao Z."/>
        </authorList>
    </citation>
    <scope>NUCLEOTIDE SEQUENCE</scope>
    <source>
        <strain evidence="2">MCCC M21534</strain>
    </source>
</reference>
<dbReference type="Pfam" id="PF00128">
    <property type="entry name" value="Alpha-amylase"/>
    <property type="match status" value="1"/>
</dbReference>
<dbReference type="RefSeq" id="WP_249600023.1">
    <property type="nucleotide sequence ID" value="NZ_JAKHSK010000002.1"/>
</dbReference>
<dbReference type="Proteomes" id="UP001139521">
    <property type="component" value="Unassembled WGS sequence"/>
</dbReference>
<sequence>MNRFVILFFVFISIKNYAQATYPSILLYGNDAVIWNPEQEIKGEIIGISTEEVIAHHNNEVFSVAVDASGRFSFQRTLKKSNNKIWLEVPKDPNLLSDTLNYKLGYEPRPILKPWTVVKNGIAELRAEVIENPYYKQSLQYYWKEAEGNPAVSEIKNPDKPMATVRIPNDIGGYTYKLAAITGNDTTWFQTKIIRDKDSLYYFDIDKYSPTWMDNAVIYQITPASFVDNGTFQDITDKLEEIRKLGVNTIWLQPIFGTYAGGQGYDITNYLALNPNFGTDKQLKELIQKAKQLNLRVILDVVFNHSSINHPYAKDLIKNGKNSHYYDFYQHEDDGKAYSSLYTKDEHGFINYFWDDLVNLNYNNEEVQRWILEIAKYWLKEYDIDGYRLDAIWGLNSRNPEFAERLRTELKSINPEFLLLAEDKGSDPKVYELGFDAAYDWTRDTTWVSQWSWEYEYDEEESHTIFNHPDVEKRGQLLRKALFQNGGNNNRKLFYLENNDLPGFIRDNGLARTKMAAALLFSLPGIPMLYNGQEIGHKSHPYSTHQIFKRGESIRSLDQNNLFDFYKKIIGLHNTHPALRGGKMEELAVSPGETLVSFHRWKENEDFIIVVNLSEKPVKATIKLENKMNKLARKKGYVLKDVLGPESFDIKNDFSAVKIPMEGYSVRWLQLTQF</sequence>
<dbReference type="GO" id="GO:0016798">
    <property type="term" value="F:hydrolase activity, acting on glycosyl bonds"/>
    <property type="evidence" value="ECO:0007669"/>
    <property type="project" value="UniProtKB-KW"/>
</dbReference>
<evidence type="ECO:0000259" key="1">
    <source>
        <dbReference type="SMART" id="SM00642"/>
    </source>
</evidence>
<organism evidence="2 3">
    <name type="scientific">Zunongwangia pacifica</name>
    <dbReference type="NCBI Taxonomy" id="2911062"/>
    <lineage>
        <taxon>Bacteria</taxon>
        <taxon>Pseudomonadati</taxon>
        <taxon>Bacteroidota</taxon>
        <taxon>Flavobacteriia</taxon>
        <taxon>Flavobacteriales</taxon>
        <taxon>Flavobacteriaceae</taxon>
        <taxon>Zunongwangia</taxon>
    </lineage>
</organism>
<gene>
    <name evidence="2" type="ORF">L1967_01905</name>
</gene>